<keyword evidence="5" id="KW-1185">Reference proteome</keyword>
<evidence type="ECO:0000313" key="5">
    <source>
        <dbReference type="Proteomes" id="UP000756921"/>
    </source>
</evidence>
<comment type="caution">
    <text evidence="4">The sequence shown here is derived from an EMBL/GenBank/DDBJ whole genome shotgun (WGS) entry which is preliminary data.</text>
</comment>
<feature type="domain" description="Isochorismatase-like" evidence="3">
    <location>
        <begin position="60"/>
        <end position="261"/>
    </location>
</feature>
<dbReference type="GO" id="GO:0016787">
    <property type="term" value="F:hydrolase activity"/>
    <property type="evidence" value="ECO:0007669"/>
    <property type="project" value="UniProtKB-KW"/>
</dbReference>
<evidence type="ECO:0000256" key="2">
    <source>
        <dbReference type="ARBA" id="ARBA00022801"/>
    </source>
</evidence>
<evidence type="ECO:0000259" key="3">
    <source>
        <dbReference type="Pfam" id="PF00857"/>
    </source>
</evidence>
<proteinExistence type="inferred from homology"/>
<dbReference type="PANTHER" id="PTHR43540">
    <property type="entry name" value="PEROXYUREIDOACRYLATE/UREIDOACRYLATE AMIDOHYDROLASE-RELATED"/>
    <property type="match status" value="1"/>
</dbReference>
<dbReference type="AlphaFoldDB" id="A0A9P6KQ22"/>
<comment type="similarity">
    <text evidence="1">Belongs to the isochorismatase family.</text>
</comment>
<protein>
    <submittedName>
        <fullName evidence="4">Isochorismatase hydrolase</fullName>
    </submittedName>
</protein>
<evidence type="ECO:0000256" key="1">
    <source>
        <dbReference type="ARBA" id="ARBA00006336"/>
    </source>
</evidence>
<sequence>MEEPPEEKPKVIGGPYNFWLYSPVSGYDITHPKSVSAPKVYPRLTCKTGSTHLTLAPNRTALVVVDMQNYFLSPALHRPPNSAGLQIAEKLKNVVIPACRKKKIPILWLNWGLTPLDILAMPPTVKRGFALDNNFVHGYKAPKLGVDVGPVQLEGGFTIDGGRVLMRDTWNEEIYDPLAALVVRGTDMKVYKNRLSGFTADTETDKALKSRGIRTLIFAGCNTDQCVAATLMDAAWLNYDCILLSDATATTSPKFAQEAVEYNMEGLDFKMTCKDLVNGQRVAGDVDF</sequence>
<keyword evidence="2 4" id="KW-0378">Hydrolase</keyword>
<dbReference type="InterPro" id="IPR050272">
    <property type="entry name" value="Isochorismatase-like_hydrls"/>
</dbReference>
<dbReference type="InterPro" id="IPR000868">
    <property type="entry name" value="Isochorismatase-like_dom"/>
</dbReference>
<dbReference type="OrthoDB" id="167809at2759"/>
<evidence type="ECO:0000313" key="4">
    <source>
        <dbReference type="EMBL" id="KAF9734677.1"/>
    </source>
</evidence>
<dbReference type="Proteomes" id="UP000756921">
    <property type="component" value="Unassembled WGS sequence"/>
</dbReference>
<accession>A0A9P6KQ22</accession>
<dbReference type="EMBL" id="WJXW01000007">
    <property type="protein sequence ID" value="KAF9734677.1"/>
    <property type="molecule type" value="Genomic_DNA"/>
</dbReference>
<dbReference type="Gene3D" id="3.40.50.850">
    <property type="entry name" value="Isochorismatase-like"/>
    <property type="match status" value="1"/>
</dbReference>
<name>A0A9P6KQ22_9PLEO</name>
<dbReference type="PANTHER" id="PTHR43540:SF9">
    <property type="entry name" value="FAMILY HYDROLASE, PUTATIVE (AFU_ORTHOLOGUE AFUA_2G08700)-RELATED"/>
    <property type="match status" value="1"/>
</dbReference>
<dbReference type="InterPro" id="IPR036380">
    <property type="entry name" value="Isochorismatase-like_sf"/>
</dbReference>
<organism evidence="4 5">
    <name type="scientific">Paraphaeosphaeria minitans</name>
    <dbReference type="NCBI Taxonomy" id="565426"/>
    <lineage>
        <taxon>Eukaryota</taxon>
        <taxon>Fungi</taxon>
        <taxon>Dikarya</taxon>
        <taxon>Ascomycota</taxon>
        <taxon>Pezizomycotina</taxon>
        <taxon>Dothideomycetes</taxon>
        <taxon>Pleosporomycetidae</taxon>
        <taxon>Pleosporales</taxon>
        <taxon>Massarineae</taxon>
        <taxon>Didymosphaeriaceae</taxon>
        <taxon>Paraphaeosphaeria</taxon>
    </lineage>
</organism>
<dbReference type="CDD" id="cd00431">
    <property type="entry name" value="cysteine_hydrolases"/>
    <property type="match status" value="1"/>
</dbReference>
<dbReference type="SUPFAM" id="SSF52499">
    <property type="entry name" value="Isochorismatase-like hydrolases"/>
    <property type="match status" value="1"/>
</dbReference>
<reference evidence="4" key="1">
    <citation type="journal article" date="2020" name="Mol. Plant Microbe Interact.">
        <title>Genome Sequence of the Biocontrol Agent Coniothyrium minitans strain Conio (IMI 134523).</title>
        <authorList>
            <person name="Patel D."/>
            <person name="Shittu T.A."/>
            <person name="Baroncelli R."/>
            <person name="Muthumeenakshi S."/>
            <person name="Osborne T.H."/>
            <person name="Janganan T.K."/>
            <person name="Sreenivasaprasad S."/>
        </authorList>
    </citation>
    <scope>NUCLEOTIDE SEQUENCE</scope>
    <source>
        <strain evidence="4">Conio</strain>
    </source>
</reference>
<dbReference type="Pfam" id="PF00857">
    <property type="entry name" value="Isochorismatase"/>
    <property type="match status" value="1"/>
</dbReference>
<gene>
    <name evidence="4" type="ORF">PMIN01_07580</name>
</gene>